<protein>
    <recommendedName>
        <fullName evidence="4">Cell wall mannoprotein 1</fullName>
    </recommendedName>
</protein>
<evidence type="ECO:0000313" key="2">
    <source>
        <dbReference type="EMBL" id="KAJ5532210.1"/>
    </source>
</evidence>
<keyword evidence="3" id="KW-1185">Reference proteome</keyword>
<evidence type="ECO:0008006" key="4">
    <source>
        <dbReference type="Google" id="ProtNLM"/>
    </source>
</evidence>
<dbReference type="InterPro" id="IPR021054">
    <property type="entry name" value="Cell_wall_mannoprotein_1"/>
</dbReference>
<sequence>MVAGQYFLVGLLALGQSALGLPSSSGSGASGILSSIDTINSGVSAINSTLSTFSDNSDVTSTALKIQSEATDLLDNINKGAQVAEEVDTLDSDDQDKLYSATVSLSDNVFSLLDGLVDKQDVFKKAVLGGSADGLVDKDLENLKKATDTFGQAIIKTLTGSVKDKGPAILKSIDTHFDTAIKAFSS</sequence>
<feature type="chain" id="PRO_5042206361" description="Cell wall mannoprotein 1" evidence="1">
    <location>
        <begin position="21"/>
        <end position="186"/>
    </location>
</feature>
<feature type="signal peptide" evidence="1">
    <location>
        <begin position="1"/>
        <end position="20"/>
    </location>
</feature>
<comment type="caution">
    <text evidence="2">The sequence shown here is derived from an EMBL/GenBank/DDBJ whole genome shotgun (WGS) entry which is preliminary data.</text>
</comment>
<dbReference type="Proteomes" id="UP001220324">
    <property type="component" value="Unassembled WGS sequence"/>
</dbReference>
<keyword evidence="1" id="KW-0732">Signal</keyword>
<gene>
    <name evidence="2" type="ORF">N7494_008762</name>
</gene>
<dbReference type="GO" id="GO:0005576">
    <property type="term" value="C:extracellular region"/>
    <property type="evidence" value="ECO:0007669"/>
    <property type="project" value="TreeGrafter"/>
</dbReference>
<dbReference type="EMBL" id="JAQIZZ010000007">
    <property type="protein sequence ID" value="KAJ5532210.1"/>
    <property type="molecule type" value="Genomic_DNA"/>
</dbReference>
<dbReference type="Gene3D" id="1.20.1280.140">
    <property type="match status" value="1"/>
</dbReference>
<dbReference type="Pfam" id="PF12296">
    <property type="entry name" value="HsbA"/>
    <property type="match status" value="1"/>
</dbReference>
<accession>A0AAD6CNQ6</accession>
<dbReference type="PANTHER" id="PTHR38123">
    <property type="entry name" value="CELL WALL SERINE-THREONINE-RICH GALACTOMANNOPROTEIN MP1 (AFU_ORTHOLOGUE AFUA_4G03240)"/>
    <property type="match status" value="1"/>
</dbReference>
<dbReference type="AlphaFoldDB" id="A0AAD6CNQ6"/>
<proteinExistence type="predicted"/>
<evidence type="ECO:0000256" key="1">
    <source>
        <dbReference type="SAM" id="SignalP"/>
    </source>
</evidence>
<organism evidence="2 3">
    <name type="scientific">Penicillium frequentans</name>
    <dbReference type="NCBI Taxonomy" id="3151616"/>
    <lineage>
        <taxon>Eukaryota</taxon>
        <taxon>Fungi</taxon>
        <taxon>Dikarya</taxon>
        <taxon>Ascomycota</taxon>
        <taxon>Pezizomycotina</taxon>
        <taxon>Eurotiomycetes</taxon>
        <taxon>Eurotiomycetidae</taxon>
        <taxon>Eurotiales</taxon>
        <taxon>Aspergillaceae</taxon>
        <taxon>Penicillium</taxon>
    </lineage>
</organism>
<dbReference type="PANTHER" id="PTHR38123:SF6">
    <property type="entry name" value="CELL WALL SERINE-THREONINE-RICH GALACTOMANNOPROTEIN MP1 (AFU_ORTHOLOGUE AFUA_4G03240)"/>
    <property type="match status" value="1"/>
</dbReference>
<name>A0AAD6CNQ6_9EURO</name>
<evidence type="ECO:0000313" key="3">
    <source>
        <dbReference type="Proteomes" id="UP001220324"/>
    </source>
</evidence>
<reference evidence="2 3" key="1">
    <citation type="journal article" date="2023" name="IMA Fungus">
        <title>Comparative genomic study of the Penicillium genus elucidates a diverse pangenome and 15 lateral gene transfer events.</title>
        <authorList>
            <person name="Petersen C."/>
            <person name="Sorensen T."/>
            <person name="Nielsen M.R."/>
            <person name="Sondergaard T.E."/>
            <person name="Sorensen J.L."/>
            <person name="Fitzpatrick D.A."/>
            <person name="Frisvad J.C."/>
            <person name="Nielsen K.L."/>
        </authorList>
    </citation>
    <scope>NUCLEOTIDE SEQUENCE [LARGE SCALE GENOMIC DNA]</scope>
    <source>
        <strain evidence="2 3">IBT 35679</strain>
    </source>
</reference>